<gene>
    <name evidence="3" type="ORF">MKQ68_10310</name>
</gene>
<dbReference type="SMART" id="SM00448">
    <property type="entry name" value="REC"/>
    <property type="match status" value="1"/>
</dbReference>
<dbReference type="EMBL" id="CP107006">
    <property type="protein sequence ID" value="UYQ95492.1"/>
    <property type="molecule type" value="Genomic_DNA"/>
</dbReference>
<dbReference type="Gene3D" id="3.40.50.2300">
    <property type="match status" value="1"/>
</dbReference>
<dbReference type="PROSITE" id="PS50110">
    <property type="entry name" value="RESPONSE_REGULATORY"/>
    <property type="match status" value="1"/>
</dbReference>
<dbReference type="InterPro" id="IPR052893">
    <property type="entry name" value="TCS_response_regulator"/>
</dbReference>
<name>A0ABY6JAU5_9BACT</name>
<dbReference type="PANTHER" id="PTHR44520:SF2">
    <property type="entry name" value="RESPONSE REGULATOR RCP1"/>
    <property type="match status" value="1"/>
</dbReference>
<accession>A0ABY6JAU5</accession>
<feature type="domain" description="Response regulatory" evidence="2">
    <location>
        <begin position="25"/>
        <end position="144"/>
    </location>
</feature>
<feature type="modified residue" description="4-aspartylphosphate" evidence="1">
    <location>
        <position position="81"/>
    </location>
</feature>
<evidence type="ECO:0000313" key="4">
    <source>
        <dbReference type="Proteomes" id="UP001162741"/>
    </source>
</evidence>
<evidence type="ECO:0000313" key="3">
    <source>
        <dbReference type="EMBL" id="UYQ95492.1"/>
    </source>
</evidence>
<keyword evidence="1" id="KW-0597">Phosphoprotein</keyword>
<proteinExistence type="predicted"/>
<keyword evidence="4" id="KW-1185">Reference proteome</keyword>
<organism evidence="3 4">
    <name type="scientific">Chitinophaga horti</name>
    <dbReference type="NCBI Taxonomy" id="2920382"/>
    <lineage>
        <taxon>Bacteria</taxon>
        <taxon>Pseudomonadati</taxon>
        <taxon>Bacteroidota</taxon>
        <taxon>Chitinophagia</taxon>
        <taxon>Chitinophagales</taxon>
        <taxon>Chitinophagaceae</taxon>
        <taxon>Chitinophaga</taxon>
    </lineage>
</organism>
<evidence type="ECO:0000256" key="1">
    <source>
        <dbReference type="PROSITE-ProRule" id="PRU00169"/>
    </source>
</evidence>
<sequence length="156" mass="17452">MSKIEVDPMHIDTFHSLTQPEAPIKILYAEDDADDYDFFELALESMGGQFELLHAISGQSALACLHEAKRNKSLPDLVVLDYNMPGVNGMEALDLIRRDTELSAIPAVIFTTGHTERMFALRKVPVLRKVDTMAEMKRQIRGMLSIAGFANLAPYK</sequence>
<evidence type="ECO:0000259" key="2">
    <source>
        <dbReference type="PROSITE" id="PS50110"/>
    </source>
</evidence>
<reference evidence="3" key="1">
    <citation type="submission" date="2022-10" db="EMBL/GenBank/DDBJ databases">
        <title>Chitinophaga sp. nov., isolated from soil.</title>
        <authorList>
            <person name="Jeon C.O."/>
        </authorList>
    </citation>
    <scope>NUCLEOTIDE SEQUENCE</scope>
    <source>
        <strain evidence="3">R8</strain>
    </source>
</reference>
<dbReference type="RefSeq" id="WP_264283218.1">
    <property type="nucleotide sequence ID" value="NZ_CP107006.1"/>
</dbReference>
<protein>
    <submittedName>
        <fullName evidence="3">Response regulator</fullName>
    </submittedName>
</protein>
<dbReference type="SUPFAM" id="SSF52172">
    <property type="entry name" value="CheY-like"/>
    <property type="match status" value="1"/>
</dbReference>
<dbReference type="Pfam" id="PF00072">
    <property type="entry name" value="Response_reg"/>
    <property type="match status" value="1"/>
</dbReference>
<dbReference type="InterPro" id="IPR001789">
    <property type="entry name" value="Sig_transdc_resp-reg_receiver"/>
</dbReference>
<dbReference type="InterPro" id="IPR011006">
    <property type="entry name" value="CheY-like_superfamily"/>
</dbReference>
<dbReference type="PANTHER" id="PTHR44520">
    <property type="entry name" value="RESPONSE REGULATOR RCP1-RELATED"/>
    <property type="match status" value="1"/>
</dbReference>
<dbReference type="Proteomes" id="UP001162741">
    <property type="component" value="Chromosome"/>
</dbReference>